<proteinExistence type="inferred from homology"/>
<dbReference type="GO" id="GO:0019346">
    <property type="term" value="P:transsulfuration"/>
    <property type="evidence" value="ECO:0007669"/>
    <property type="project" value="InterPro"/>
</dbReference>
<dbReference type="GO" id="GO:0004123">
    <property type="term" value="F:cystathionine gamma-lyase activity"/>
    <property type="evidence" value="ECO:0007669"/>
    <property type="project" value="TreeGrafter"/>
</dbReference>
<dbReference type="InterPro" id="IPR000277">
    <property type="entry name" value="Cys/Met-Metab_PyrdxlP-dep_enz"/>
</dbReference>
<dbReference type="GO" id="GO:0047982">
    <property type="term" value="F:homocysteine desulfhydrase activity"/>
    <property type="evidence" value="ECO:0007669"/>
    <property type="project" value="UniProtKB-EC"/>
</dbReference>
<dbReference type="RefSeq" id="WP_151567265.1">
    <property type="nucleotide sequence ID" value="NZ_WBMT01000022.1"/>
</dbReference>
<comment type="catalytic activity">
    <reaction evidence="5">
        <text>L-homocysteine + H2O = 2-oxobutanoate + hydrogen sulfide + NH4(+) + H(+)</text>
        <dbReference type="Rhea" id="RHEA:14501"/>
        <dbReference type="ChEBI" id="CHEBI:15377"/>
        <dbReference type="ChEBI" id="CHEBI:15378"/>
        <dbReference type="ChEBI" id="CHEBI:16763"/>
        <dbReference type="ChEBI" id="CHEBI:28938"/>
        <dbReference type="ChEBI" id="CHEBI:29919"/>
        <dbReference type="ChEBI" id="CHEBI:58199"/>
        <dbReference type="EC" id="4.4.1.2"/>
    </reaction>
    <physiologicalReaction direction="left-to-right" evidence="5">
        <dbReference type="Rhea" id="RHEA:14502"/>
    </physiologicalReaction>
</comment>
<evidence type="ECO:0000256" key="6">
    <source>
        <dbReference type="ARBA" id="ARBA00052699"/>
    </source>
</evidence>
<dbReference type="GO" id="GO:0008483">
    <property type="term" value="F:transaminase activity"/>
    <property type="evidence" value="ECO:0007669"/>
    <property type="project" value="UniProtKB-KW"/>
</dbReference>
<dbReference type="GO" id="GO:0005737">
    <property type="term" value="C:cytoplasm"/>
    <property type="evidence" value="ECO:0007669"/>
    <property type="project" value="TreeGrafter"/>
</dbReference>
<evidence type="ECO:0000313" key="10">
    <source>
        <dbReference type="Proteomes" id="UP000468735"/>
    </source>
</evidence>
<dbReference type="GO" id="GO:0030170">
    <property type="term" value="F:pyridoxal phosphate binding"/>
    <property type="evidence" value="ECO:0007669"/>
    <property type="project" value="InterPro"/>
</dbReference>
<evidence type="ECO:0000313" key="9">
    <source>
        <dbReference type="EMBL" id="KAB2342471.1"/>
    </source>
</evidence>
<gene>
    <name evidence="9" type="ORF">F8566_38680</name>
</gene>
<reference evidence="9 10" key="1">
    <citation type="submission" date="2019-09" db="EMBL/GenBank/DDBJ databases">
        <title>Actinomadura physcomitrii sp. nov., a novel actinomycete isolated from moss [Physcomitrium sphaericum (Ludw) Fuernr].</title>
        <authorList>
            <person name="Zhuang X."/>
            <person name="Liu C."/>
        </authorList>
    </citation>
    <scope>NUCLEOTIDE SEQUENCE [LARGE SCALE GENOMIC DNA]</scope>
    <source>
        <strain evidence="9 10">HMC1</strain>
    </source>
</reference>
<feature type="compositionally biased region" description="Basic and acidic residues" evidence="8">
    <location>
        <begin position="1"/>
        <end position="10"/>
    </location>
</feature>
<comment type="cofactor">
    <cofactor evidence="1 7">
        <name>pyridoxal 5'-phosphate</name>
        <dbReference type="ChEBI" id="CHEBI:597326"/>
    </cofactor>
</comment>
<evidence type="ECO:0000256" key="2">
    <source>
        <dbReference type="ARBA" id="ARBA00022898"/>
    </source>
</evidence>
<evidence type="ECO:0000256" key="3">
    <source>
        <dbReference type="ARBA" id="ARBA00047175"/>
    </source>
</evidence>
<dbReference type="InterPro" id="IPR015424">
    <property type="entry name" value="PyrdxlP-dep_Trfase"/>
</dbReference>
<evidence type="ECO:0000256" key="4">
    <source>
        <dbReference type="ARBA" id="ARBA00047199"/>
    </source>
</evidence>
<dbReference type="PANTHER" id="PTHR11808">
    <property type="entry name" value="TRANS-SULFURATION ENZYME FAMILY MEMBER"/>
    <property type="match status" value="1"/>
</dbReference>
<dbReference type="EC" id="4.4.1.2" evidence="3"/>
<dbReference type="EMBL" id="WBMT01000022">
    <property type="protein sequence ID" value="KAB2342471.1"/>
    <property type="molecule type" value="Genomic_DNA"/>
</dbReference>
<evidence type="ECO:0000256" key="7">
    <source>
        <dbReference type="RuleBase" id="RU362118"/>
    </source>
</evidence>
<dbReference type="FunFam" id="3.40.640.10:FF:000046">
    <property type="entry name" value="Cystathionine gamma-lyase"/>
    <property type="match status" value="1"/>
</dbReference>
<dbReference type="GO" id="GO:0018826">
    <property type="term" value="F:methionine gamma-lyase activity"/>
    <property type="evidence" value="ECO:0007669"/>
    <property type="project" value="UniProtKB-EC"/>
</dbReference>
<evidence type="ECO:0000256" key="8">
    <source>
        <dbReference type="SAM" id="MobiDB-lite"/>
    </source>
</evidence>
<organism evidence="9 10">
    <name type="scientific">Actinomadura rudentiformis</name>
    <dbReference type="NCBI Taxonomy" id="359158"/>
    <lineage>
        <taxon>Bacteria</taxon>
        <taxon>Bacillati</taxon>
        <taxon>Actinomycetota</taxon>
        <taxon>Actinomycetes</taxon>
        <taxon>Streptosporangiales</taxon>
        <taxon>Thermomonosporaceae</taxon>
        <taxon>Actinomadura</taxon>
    </lineage>
</organism>
<dbReference type="InterPro" id="IPR015422">
    <property type="entry name" value="PyrdxlP-dep_Trfase_small"/>
</dbReference>
<comment type="similarity">
    <text evidence="7">Belongs to the trans-sulfuration enzymes family.</text>
</comment>
<dbReference type="Pfam" id="PF01053">
    <property type="entry name" value="Cys_Met_Meta_PP"/>
    <property type="match status" value="1"/>
</dbReference>
<evidence type="ECO:0000256" key="1">
    <source>
        <dbReference type="ARBA" id="ARBA00001933"/>
    </source>
</evidence>
<sequence length="449" mass="46119">MRRDTRRQGENTRAVHLPSPPVPQQSPVGLPVWRTSAFAFAGAAEHAELVSDHTAGYSHGRVANPTADAFAAGLASLEGAGLGGEPVEGQAFGSGMAAVTAVFLAFARAGAHVVAPSSVYRGTRDLLTGTLNRFGVGATFADMTDPEAVRAAMRPTTRLVWAETISESGLDVPRLPLLAEIAHEGDALLAVDSTLATPVVCRPLEYGADLVVHSASTFIGGHGDATGGAVIGGPQLLEAVRRARIETGSVLAPDEAFLLRRGLETLPVRVRRQCDTANLFAAAVAGHPAVRAVDYPGLPGHPGHDAARKLFTRGPEGTRFGAIVTVTPRGGRDAGLALVDALRLPMVATSIGGTHTTVAHVASTTHHRLDEAGLAAAGVDPAAVRFSIGLEDADDLVRDVTEALDTVSRVLRPSGPSVAPPGPTGPPAQSDPAGPAVPPAQSPLVAEPR</sequence>
<protein>
    <recommendedName>
        <fullName evidence="3">homocysteine desulfhydrase</fullName>
        <ecNumber evidence="3">4.4.1.2</ecNumber>
    </recommendedName>
    <alternativeName>
        <fullName evidence="4">Homocysteine desulfhydrase</fullName>
    </alternativeName>
</protein>
<dbReference type="Gene3D" id="3.90.1150.10">
    <property type="entry name" value="Aspartate Aminotransferase, domain 1"/>
    <property type="match status" value="1"/>
</dbReference>
<name>A0A6H9YB40_9ACTN</name>
<keyword evidence="9" id="KW-0032">Aminotransferase</keyword>
<evidence type="ECO:0000256" key="5">
    <source>
        <dbReference type="ARBA" id="ARBA00048780"/>
    </source>
</evidence>
<dbReference type="PANTHER" id="PTHR11808:SF85">
    <property type="entry name" value="CYSTATHIONINE GAMMA-LYASE-RELATED"/>
    <property type="match status" value="1"/>
</dbReference>
<keyword evidence="2 7" id="KW-0663">Pyridoxal phosphate</keyword>
<keyword evidence="9" id="KW-0808">Transferase</keyword>
<dbReference type="GO" id="GO:0019343">
    <property type="term" value="P:cysteine biosynthetic process via cystathionine"/>
    <property type="evidence" value="ECO:0007669"/>
    <property type="project" value="TreeGrafter"/>
</dbReference>
<dbReference type="PIRSF" id="PIRSF001434">
    <property type="entry name" value="CGS"/>
    <property type="match status" value="1"/>
</dbReference>
<comment type="catalytic activity">
    <reaction evidence="6">
        <text>L-methionine + H2O = methanethiol + 2-oxobutanoate + NH4(+)</text>
        <dbReference type="Rhea" id="RHEA:23800"/>
        <dbReference type="ChEBI" id="CHEBI:15377"/>
        <dbReference type="ChEBI" id="CHEBI:16007"/>
        <dbReference type="ChEBI" id="CHEBI:16763"/>
        <dbReference type="ChEBI" id="CHEBI:28938"/>
        <dbReference type="ChEBI" id="CHEBI:57844"/>
        <dbReference type="EC" id="4.4.1.11"/>
    </reaction>
    <physiologicalReaction direction="left-to-right" evidence="6">
        <dbReference type="Rhea" id="RHEA:23801"/>
    </physiologicalReaction>
</comment>
<dbReference type="Gene3D" id="3.40.640.10">
    <property type="entry name" value="Type I PLP-dependent aspartate aminotransferase-like (Major domain)"/>
    <property type="match status" value="1"/>
</dbReference>
<dbReference type="Proteomes" id="UP000468735">
    <property type="component" value="Unassembled WGS sequence"/>
</dbReference>
<comment type="caution">
    <text evidence="9">The sequence shown here is derived from an EMBL/GenBank/DDBJ whole genome shotgun (WGS) entry which is preliminary data.</text>
</comment>
<feature type="region of interest" description="Disordered" evidence="8">
    <location>
        <begin position="408"/>
        <end position="449"/>
    </location>
</feature>
<dbReference type="InterPro" id="IPR015421">
    <property type="entry name" value="PyrdxlP-dep_Trfase_major"/>
</dbReference>
<keyword evidence="10" id="KW-1185">Reference proteome</keyword>
<feature type="region of interest" description="Disordered" evidence="8">
    <location>
        <begin position="1"/>
        <end position="27"/>
    </location>
</feature>
<accession>A0A6H9YB40</accession>
<dbReference type="SUPFAM" id="SSF53383">
    <property type="entry name" value="PLP-dependent transferases"/>
    <property type="match status" value="1"/>
</dbReference>
<dbReference type="OrthoDB" id="9780685at2"/>
<dbReference type="CDD" id="cd00614">
    <property type="entry name" value="CGS_like"/>
    <property type="match status" value="1"/>
</dbReference>
<dbReference type="AlphaFoldDB" id="A0A6H9YB40"/>